<gene>
    <name evidence="2" type="ORF">HND93_04330</name>
</gene>
<feature type="domain" description="BLUF" evidence="1">
    <location>
        <begin position="1"/>
        <end position="93"/>
    </location>
</feature>
<organism evidence="2 3">
    <name type="scientific">Azospirillum oleiclasticum</name>
    <dbReference type="NCBI Taxonomy" id="2735135"/>
    <lineage>
        <taxon>Bacteria</taxon>
        <taxon>Pseudomonadati</taxon>
        <taxon>Pseudomonadota</taxon>
        <taxon>Alphaproteobacteria</taxon>
        <taxon>Rhodospirillales</taxon>
        <taxon>Azospirillaceae</taxon>
        <taxon>Azospirillum</taxon>
    </lineage>
</organism>
<dbReference type="EMBL" id="JABFDB010000001">
    <property type="protein sequence ID" value="NYZ18928.1"/>
    <property type="molecule type" value="Genomic_DNA"/>
</dbReference>
<evidence type="ECO:0000313" key="2">
    <source>
        <dbReference type="EMBL" id="NYZ18928.1"/>
    </source>
</evidence>
<dbReference type="Pfam" id="PF04940">
    <property type="entry name" value="BLUF"/>
    <property type="match status" value="1"/>
</dbReference>
<dbReference type="Gene3D" id="3.30.70.100">
    <property type="match status" value="1"/>
</dbReference>
<protein>
    <submittedName>
        <fullName evidence="2">BLUF domain-containing protein</fullName>
    </submittedName>
</protein>
<dbReference type="Proteomes" id="UP000584642">
    <property type="component" value="Unassembled WGS sequence"/>
</dbReference>
<evidence type="ECO:0000259" key="1">
    <source>
        <dbReference type="PROSITE" id="PS50925"/>
    </source>
</evidence>
<dbReference type="SMART" id="SM01034">
    <property type="entry name" value="BLUF"/>
    <property type="match status" value="1"/>
</dbReference>
<dbReference type="InterPro" id="IPR007024">
    <property type="entry name" value="BLUF_domain"/>
</dbReference>
<keyword evidence="3" id="KW-1185">Reference proteome</keyword>
<sequence length="161" mass="18101">MLTIMYRSEAATLLPFSELTQICLTSAHKNRALGITGFLIEFDGIFLQVLEGESDAVDRLYDRIRADPRHRNVELLLREAGDTGRSFGFWAMNFGPLNDHDFWRGVFGRPMGLPEFARRSHDPDFALEVLSRAYLHACTVADINPSVRDFVHGAIPSFASA</sequence>
<evidence type="ECO:0000313" key="3">
    <source>
        <dbReference type="Proteomes" id="UP000584642"/>
    </source>
</evidence>
<dbReference type="InterPro" id="IPR036046">
    <property type="entry name" value="Acylphosphatase-like_dom_sf"/>
</dbReference>
<dbReference type="RefSeq" id="WP_180280625.1">
    <property type="nucleotide sequence ID" value="NZ_JABFDB010000001.1"/>
</dbReference>
<reference evidence="2 3" key="1">
    <citation type="submission" date="2020-05" db="EMBL/GenBank/DDBJ databases">
        <title>Azospirillum oleiclasticum sp. nov, a nitrogen-fixing and heavy crude oil-emulsifying bacterium isolated from the crude oil of Yumen Oilfield.</title>
        <authorList>
            <person name="Wu D."/>
            <person name="Cai M."/>
            <person name="Zhang X."/>
        </authorList>
    </citation>
    <scope>NUCLEOTIDE SEQUENCE [LARGE SCALE GENOMIC DNA]</scope>
    <source>
        <strain evidence="2 3">ROY-1-1-2</strain>
    </source>
</reference>
<comment type="caution">
    <text evidence="2">The sequence shown here is derived from an EMBL/GenBank/DDBJ whole genome shotgun (WGS) entry which is preliminary data.</text>
</comment>
<dbReference type="SUPFAM" id="SSF54975">
    <property type="entry name" value="Acylphosphatase/BLUF domain-like"/>
    <property type="match status" value="1"/>
</dbReference>
<name>A0ABX2T3T8_9PROT</name>
<proteinExistence type="predicted"/>
<accession>A0ABX2T3T8</accession>
<dbReference type="PROSITE" id="PS50925">
    <property type="entry name" value="BLUF"/>
    <property type="match status" value="1"/>
</dbReference>